<dbReference type="InterPro" id="IPR017853">
    <property type="entry name" value="GH"/>
</dbReference>
<dbReference type="GO" id="GO:0008061">
    <property type="term" value="F:chitin binding"/>
    <property type="evidence" value="ECO:0007669"/>
    <property type="project" value="InterPro"/>
</dbReference>
<dbReference type="CDD" id="cd02872">
    <property type="entry name" value="GH18_chitolectin_chitotriosidase"/>
    <property type="match status" value="1"/>
</dbReference>
<dbReference type="Gene3D" id="3.20.20.80">
    <property type="entry name" value="Glycosidases"/>
    <property type="match status" value="2"/>
</dbReference>
<dbReference type="SMART" id="SM00636">
    <property type="entry name" value="Glyco_18"/>
    <property type="match status" value="2"/>
</dbReference>
<keyword evidence="2 5" id="KW-0378">Hydrolase</keyword>
<dbReference type="STRING" id="6573.A0A210QGA6"/>
<accession>A0A210QGA6</accession>
<gene>
    <name evidence="9" type="ORF">KP79_PYT06199</name>
</gene>
<dbReference type="InterPro" id="IPR001579">
    <property type="entry name" value="Glyco_hydro_18_chit_AS"/>
</dbReference>
<evidence type="ECO:0000256" key="7">
    <source>
        <dbReference type="SAM" id="SignalP"/>
    </source>
</evidence>
<dbReference type="InterPro" id="IPR011583">
    <property type="entry name" value="Chitinase_II/V-like_cat"/>
</dbReference>
<keyword evidence="1 7" id="KW-0732">Signal</keyword>
<feature type="domain" description="GH18" evidence="8">
    <location>
        <begin position="25"/>
        <end position="388"/>
    </location>
</feature>
<feature type="compositionally biased region" description="Polar residues" evidence="6">
    <location>
        <begin position="768"/>
        <end position="789"/>
    </location>
</feature>
<feature type="compositionally biased region" description="Low complexity" evidence="6">
    <location>
        <begin position="790"/>
        <end position="831"/>
    </location>
</feature>
<dbReference type="FunFam" id="3.10.50.10:FF:000004">
    <property type="entry name" value="Chitinase 5"/>
    <property type="match status" value="1"/>
</dbReference>
<dbReference type="PROSITE" id="PS51910">
    <property type="entry name" value="GH18_2"/>
    <property type="match status" value="2"/>
</dbReference>
<dbReference type="InterPro" id="IPR001223">
    <property type="entry name" value="Glyco_hydro18_cat"/>
</dbReference>
<dbReference type="SUPFAM" id="SSF54556">
    <property type="entry name" value="Chitinase insertion domain"/>
    <property type="match status" value="2"/>
</dbReference>
<dbReference type="OrthoDB" id="73875at2759"/>
<dbReference type="EMBL" id="NEDP02003775">
    <property type="protein sequence ID" value="OWF47793.1"/>
    <property type="molecule type" value="Genomic_DNA"/>
</dbReference>
<evidence type="ECO:0000256" key="1">
    <source>
        <dbReference type="ARBA" id="ARBA00022729"/>
    </source>
</evidence>
<comment type="caution">
    <text evidence="9">The sequence shown here is derived from an EMBL/GenBank/DDBJ whole genome shotgun (WGS) entry which is preliminary data.</text>
</comment>
<evidence type="ECO:0000256" key="5">
    <source>
        <dbReference type="RuleBase" id="RU000489"/>
    </source>
</evidence>
<evidence type="ECO:0000256" key="3">
    <source>
        <dbReference type="ARBA" id="ARBA00023157"/>
    </source>
</evidence>
<name>A0A210QGA6_MIZYE</name>
<dbReference type="Gene3D" id="3.10.50.10">
    <property type="match status" value="2"/>
</dbReference>
<dbReference type="FunFam" id="3.10.50.10:FF:000001">
    <property type="entry name" value="Chitinase 3-like 1"/>
    <property type="match status" value="1"/>
</dbReference>
<feature type="chain" id="PRO_5012397239" evidence="7">
    <location>
        <begin position="24"/>
        <end position="878"/>
    </location>
</feature>
<feature type="signal peptide" evidence="7">
    <location>
        <begin position="1"/>
        <end position="23"/>
    </location>
</feature>
<evidence type="ECO:0000256" key="4">
    <source>
        <dbReference type="ARBA" id="ARBA00023295"/>
    </source>
</evidence>
<protein>
    <submittedName>
        <fullName evidence="9">Chitinase 3</fullName>
    </submittedName>
</protein>
<dbReference type="PANTHER" id="PTHR11177:SF317">
    <property type="entry name" value="CHITINASE 12-RELATED"/>
    <property type="match status" value="1"/>
</dbReference>
<keyword evidence="10" id="KW-1185">Reference proteome</keyword>
<dbReference type="GO" id="GO:0005576">
    <property type="term" value="C:extracellular region"/>
    <property type="evidence" value="ECO:0007669"/>
    <property type="project" value="TreeGrafter"/>
</dbReference>
<feature type="domain" description="GH18" evidence="8">
    <location>
        <begin position="403"/>
        <end position="767"/>
    </location>
</feature>
<dbReference type="GO" id="GO:0005975">
    <property type="term" value="P:carbohydrate metabolic process"/>
    <property type="evidence" value="ECO:0007669"/>
    <property type="project" value="InterPro"/>
</dbReference>
<keyword evidence="3" id="KW-1015">Disulfide bond</keyword>
<evidence type="ECO:0000313" key="10">
    <source>
        <dbReference type="Proteomes" id="UP000242188"/>
    </source>
</evidence>
<dbReference type="AlphaFoldDB" id="A0A210QGA6"/>
<evidence type="ECO:0000259" key="8">
    <source>
        <dbReference type="PROSITE" id="PS51910"/>
    </source>
</evidence>
<dbReference type="PANTHER" id="PTHR11177">
    <property type="entry name" value="CHITINASE"/>
    <property type="match status" value="1"/>
</dbReference>
<evidence type="ECO:0000256" key="6">
    <source>
        <dbReference type="SAM" id="MobiDB-lite"/>
    </source>
</evidence>
<sequence>MLTLSSVTFSGLVLLGLGWCARAEYKRVCYYTNWAQYRQGASYDVDDILPDLCTHIIYAFANVNDLDLGLTELNDAQMYTKIINMRNANPGLKVLIAIGGWSAGTAKFTSAVATDAKIRMFADNTIKFLRKHDFDGLDIDWEYPGSRGSPAGDKQRFTRMVQIFRDEFEKESYDESRDRLLLSAAVAAGTYYSDKAYEINLISQSFDFINLMAYDLHGPWENYLDHNSPLYPMAGNPGDKLTQDGAVKHWLEQGCPKEKLILGIAFYGRSFTYTSTTSIGSPASGSGSKGQYTAEEGMLSYYEVCLKLKESGWTRAWSDDQMVPYAYSSSDWVGYDDKESVSKKMEYIKEEELGGAMVWSLDMDDFDNKCGEGRYPLMTTIKDELLREDSDGNTAPITDTDGMKRVCYYSSWAKYRSAPMAPFSPDVIDPFLCTHIIYASAQIKDNDIYMYEDDDDTLMKLRYLRDTNPDLKILLSVGGYAQGTDQFIKTASTKDGILEFATNAVLYLRLHHFDGLDLDWEFPGDQGTSHKDHFTDLVKGIMEVFKVEADVADGPRLLLSASVSAFPPIVDRSYDVPKLSMYLDMINLMAYDMQGTTNNVTRFNSPLYGHPSDTGTDVYRNQDYAIRHWLDNGASPRKLVLGLATYGRTFTLTNTNQYRVGDPATGPGLPGQYTNKLGLLAYYEICKNLYDGWSRVMNTVQGVPLAWNGYQWVGYDDMESLTLKADYVINNGLGGAMFWLDYDDFDNSCGEGNFPLINSVKGVFDSTTPSVTDTNAPPVVTQTPSTSMATTRKPTTQRPTTTTRRPTTTTKRPTTTTQRQTTTVKPTTQQPGNTACTGTAFKIIVFSTTFCLIRHSLILSIIRVKLYVDCAFTGRFYK</sequence>
<keyword evidence="4 5" id="KW-0326">Glycosidase</keyword>
<reference evidence="9 10" key="1">
    <citation type="journal article" date="2017" name="Nat. Ecol. Evol.">
        <title>Scallop genome provides insights into evolution of bilaterian karyotype and development.</title>
        <authorList>
            <person name="Wang S."/>
            <person name="Zhang J."/>
            <person name="Jiao W."/>
            <person name="Li J."/>
            <person name="Xun X."/>
            <person name="Sun Y."/>
            <person name="Guo X."/>
            <person name="Huan P."/>
            <person name="Dong B."/>
            <person name="Zhang L."/>
            <person name="Hu X."/>
            <person name="Sun X."/>
            <person name="Wang J."/>
            <person name="Zhao C."/>
            <person name="Wang Y."/>
            <person name="Wang D."/>
            <person name="Huang X."/>
            <person name="Wang R."/>
            <person name="Lv J."/>
            <person name="Li Y."/>
            <person name="Zhang Z."/>
            <person name="Liu B."/>
            <person name="Lu W."/>
            <person name="Hui Y."/>
            <person name="Liang J."/>
            <person name="Zhou Z."/>
            <person name="Hou R."/>
            <person name="Li X."/>
            <person name="Liu Y."/>
            <person name="Li H."/>
            <person name="Ning X."/>
            <person name="Lin Y."/>
            <person name="Zhao L."/>
            <person name="Xing Q."/>
            <person name="Dou J."/>
            <person name="Li Y."/>
            <person name="Mao J."/>
            <person name="Guo H."/>
            <person name="Dou H."/>
            <person name="Li T."/>
            <person name="Mu C."/>
            <person name="Jiang W."/>
            <person name="Fu Q."/>
            <person name="Fu X."/>
            <person name="Miao Y."/>
            <person name="Liu J."/>
            <person name="Yu Q."/>
            <person name="Li R."/>
            <person name="Liao H."/>
            <person name="Li X."/>
            <person name="Kong Y."/>
            <person name="Jiang Z."/>
            <person name="Chourrout D."/>
            <person name="Li R."/>
            <person name="Bao Z."/>
        </authorList>
    </citation>
    <scope>NUCLEOTIDE SEQUENCE [LARGE SCALE GENOMIC DNA]</scope>
    <source>
        <strain evidence="9 10">PY_sf001</strain>
    </source>
</reference>
<evidence type="ECO:0000256" key="2">
    <source>
        <dbReference type="ARBA" id="ARBA00022801"/>
    </source>
</evidence>
<dbReference type="Proteomes" id="UP000242188">
    <property type="component" value="Unassembled WGS sequence"/>
</dbReference>
<proteinExistence type="predicted"/>
<dbReference type="FunFam" id="3.20.20.80:FF:000007">
    <property type="entry name" value="Acidic mammalian chitinase"/>
    <property type="match status" value="2"/>
</dbReference>
<dbReference type="InterPro" id="IPR050314">
    <property type="entry name" value="Glycosyl_Hydrlase_18"/>
</dbReference>
<dbReference type="GO" id="GO:0006032">
    <property type="term" value="P:chitin catabolic process"/>
    <property type="evidence" value="ECO:0007669"/>
    <property type="project" value="TreeGrafter"/>
</dbReference>
<evidence type="ECO:0000313" key="9">
    <source>
        <dbReference type="EMBL" id="OWF47793.1"/>
    </source>
</evidence>
<organism evidence="9 10">
    <name type="scientific">Mizuhopecten yessoensis</name>
    <name type="common">Japanese scallop</name>
    <name type="synonym">Patinopecten yessoensis</name>
    <dbReference type="NCBI Taxonomy" id="6573"/>
    <lineage>
        <taxon>Eukaryota</taxon>
        <taxon>Metazoa</taxon>
        <taxon>Spiralia</taxon>
        <taxon>Lophotrochozoa</taxon>
        <taxon>Mollusca</taxon>
        <taxon>Bivalvia</taxon>
        <taxon>Autobranchia</taxon>
        <taxon>Pteriomorphia</taxon>
        <taxon>Pectinida</taxon>
        <taxon>Pectinoidea</taxon>
        <taxon>Pectinidae</taxon>
        <taxon>Mizuhopecten</taxon>
    </lineage>
</organism>
<dbReference type="SUPFAM" id="SSF51445">
    <property type="entry name" value="(Trans)glycosidases"/>
    <property type="match status" value="2"/>
</dbReference>
<dbReference type="Pfam" id="PF00704">
    <property type="entry name" value="Glyco_hydro_18"/>
    <property type="match status" value="2"/>
</dbReference>
<dbReference type="PROSITE" id="PS01095">
    <property type="entry name" value="GH18_1"/>
    <property type="match status" value="2"/>
</dbReference>
<dbReference type="InterPro" id="IPR029070">
    <property type="entry name" value="Chitinase_insertion_sf"/>
</dbReference>
<feature type="region of interest" description="Disordered" evidence="6">
    <location>
        <begin position="768"/>
        <end position="831"/>
    </location>
</feature>
<dbReference type="GO" id="GO:0004568">
    <property type="term" value="F:chitinase activity"/>
    <property type="evidence" value="ECO:0007669"/>
    <property type="project" value="TreeGrafter"/>
</dbReference>